<keyword evidence="1" id="KW-0175">Coiled coil</keyword>
<dbReference type="AlphaFoldDB" id="A0A1B8RT12"/>
<keyword evidence="3" id="KW-1185">Reference proteome</keyword>
<dbReference type="Proteomes" id="UP000092714">
    <property type="component" value="Unassembled WGS sequence"/>
</dbReference>
<evidence type="ECO:0000313" key="3">
    <source>
        <dbReference type="Proteomes" id="UP000092714"/>
    </source>
</evidence>
<proteinExistence type="predicted"/>
<organism evidence="2 3">
    <name type="scientific">Clostridium paraputrificum</name>
    <dbReference type="NCBI Taxonomy" id="29363"/>
    <lineage>
        <taxon>Bacteria</taxon>
        <taxon>Bacillati</taxon>
        <taxon>Bacillota</taxon>
        <taxon>Clostridia</taxon>
        <taxon>Eubacteriales</taxon>
        <taxon>Clostridiaceae</taxon>
        <taxon>Clostridium</taxon>
    </lineage>
</organism>
<dbReference type="EMBL" id="MAPZ01000010">
    <property type="protein sequence ID" value="OBY11932.1"/>
    <property type="molecule type" value="Genomic_DNA"/>
</dbReference>
<dbReference type="RefSeq" id="WP_065254344.1">
    <property type="nucleotide sequence ID" value="NZ_MAPZ01000010.1"/>
</dbReference>
<reference evidence="2 3" key="1">
    <citation type="submission" date="2016-06" db="EMBL/GenBank/DDBJ databases">
        <authorList>
            <person name="Kjaerup R.B."/>
            <person name="Dalgaard T.S."/>
            <person name="Juul-Madsen H.R."/>
        </authorList>
    </citation>
    <scope>NUCLEOTIDE SEQUENCE [LARGE SCALE GENOMIC DNA]</scope>
    <source>
        <strain evidence="2 3">373-A1</strain>
    </source>
</reference>
<dbReference type="InterPro" id="IPR007499">
    <property type="entry name" value="ERF_bacteria_virus"/>
</dbReference>
<evidence type="ECO:0000313" key="2">
    <source>
        <dbReference type="EMBL" id="OBY11932.1"/>
    </source>
</evidence>
<dbReference type="Pfam" id="PF04404">
    <property type="entry name" value="ERF"/>
    <property type="match status" value="1"/>
</dbReference>
<dbReference type="OrthoDB" id="7068986at2"/>
<gene>
    <name evidence="2" type="ORF">CP373A1_03140</name>
</gene>
<sequence length="245" mass="29176">MSEEVTKLKEEIEKLKQQLEEYKKPKLNIFQKIQRARVELQKKDIKKTGVNKYSNYKYFELEDFMPYVNEICLEIGLYTEIQYTNEKATLYVRDSDNTDDFRKWDMPIEVAMLKGCSAIQNIGGTQKYARRYLYMLAFEISESDTIDGGEVDTEKEEGFKKIGKVQISVIRGILEETQGDEEKFCNHIGVDRLEDICNKDYPFCLKELEKKKVEYYKKQKMISEQKKQQEQFQKELEAKQEDFEF</sequence>
<evidence type="ECO:0008006" key="4">
    <source>
        <dbReference type="Google" id="ProtNLM"/>
    </source>
</evidence>
<evidence type="ECO:0000256" key="1">
    <source>
        <dbReference type="SAM" id="Coils"/>
    </source>
</evidence>
<name>A0A1B8RT12_9CLOT</name>
<protein>
    <recommendedName>
        <fullName evidence="4">ERF superfamily protein</fullName>
    </recommendedName>
</protein>
<comment type="caution">
    <text evidence="2">The sequence shown here is derived from an EMBL/GenBank/DDBJ whole genome shotgun (WGS) entry which is preliminary data.</text>
</comment>
<feature type="coiled-coil region" evidence="1">
    <location>
        <begin position="205"/>
        <end position="242"/>
    </location>
</feature>
<accession>A0A1B8RT12</accession>